<dbReference type="EMBL" id="QLTA01000002">
    <property type="protein sequence ID" value="RAR86085.1"/>
    <property type="molecule type" value="Genomic_DNA"/>
</dbReference>
<dbReference type="AlphaFoldDB" id="A0A328ZL19"/>
<protein>
    <submittedName>
        <fullName evidence="1">Uncharacterized protein DUF2513</fullName>
    </submittedName>
</protein>
<evidence type="ECO:0000313" key="2">
    <source>
        <dbReference type="Proteomes" id="UP000248856"/>
    </source>
</evidence>
<evidence type="ECO:0000313" key="1">
    <source>
        <dbReference type="EMBL" id="RAR86085.1"/>
    </source>
</evidence>
<name>A0A328ZL19_9BURK</name>
<reference evidence="1 2" key="1">
    <citation type="submission" date="2018-06" db="EMBL/GenBank/DDBJ databases">
        <title>Genomic Encyclopedia of Archaeal and Bacterial Type Strains, Phase II (KMG-II): from individual species to whole genera.</title>
        <authorList>
            <person name="Goeker M."/>
        </authorList>
    </citation>
    <scope>NUCLEOTIDE SEQUENCE [LARGE SCALE GENOMIC DNA]</scope>
    <source>
        <strain evidence="1 2">CFPB 3232</strain>
    </source>
</reference>
<dbReference type="InterPro" id="IPR019650">
    <property type="entry name" value="DUF2513"/>
</dbReference>
<sequence>MKRDMDVIRQIVLAVRESERAVNGVDGVDPAVFAEHVRLLDEAGLVTAAVQVVQQRTTAAIAWRLTWAGQDFADAIKEDTLWRKAKDNVIKPTGSWTFGVLLDYLKAEITRGLPSLPL</sequence>
<gene>
    <name evidence="1" type="ORF">AX018_100246</name>
</gene>
<dbReference type="RefSeq" id="WP_111875456.1">
    <property type="nucleotide sequence ID" value="NZ_CBCSGC010000002.1"/>
</dbReference>
<dbReference type="Pfam" id="PF10711">
    <property type="entry name" value="DUF2513"/>
    <property type="match status" value="1"/>
</dbReference>
<dbReference type="Proteomes" id="UP000248856">
    <property type="component" value="Unassembled WGS sequence"/>
</dbReference>
<accession>A0A328ZL19</accession>
<proteinExistence type="predicted"/>
<keyword evidence="2" id="KW-1185">Reference proteome</keyword>
<dbReference type="OrthoDB" id="6960201at2"/>
<comment type="caution">
    <text evidence="1">The sequence shown here is derived from an EMBL/GenBank/DDBJ whole genome shotgun (WGS) entry which is preliminary data.</text>
</comment>
<organism evidence="1 2">
    <name type="scientific">Paracidovorax anthurii</name>
    <dbReference type="NCBI Taxonomy" id="78229"/>
    <lineage>
        <taxon>Bacteria</taxon>
        <taxon>Pseudomonadati</taxon>
        <taxon>Pseudomonadota</taxon>
        <taxon>Betaproteobacteria</taxon>
        <taxon>Burkholderiales</taxon>
        <taxon>Comamonadaceae</taxon>
        <taxon>Paracidovorax</taxon>
    </lineage>
</organism>